<evidence type="ECO:0000259" key="2">
    <source>
        <dbReference type="Pfam" id="PF12728"/>
    </source>
</evidence>
<evidence type="ECO:0000313" key="3">
    <source>
        <dbReference type="EMBL" id="AVH61882.1"/>
    </source>
</evidence>
<proteinExistence type="predicted"/>
<reference evidence="3 4" key="1">
    <citation type="submission" date="2018-02" db="EMBL/GenBank/DDBJ databases">
        <title>Complete genome sequence of Streptomyces dengpaensis, the producer of angucyclines.</title>
        <authorList>
            <person name="Yumei L."/>
        </authorList>
    </citation>
    <scope>NUCLEOTIDE SEQUENCE [LARGE SCALE GENOMIC DNA]</scope>
    <source>
        <strain evidence="3 4">XZHG99</strain>
        <plasmid evidence="3 4">unnamed2</plasmid>
    </source>
</reference>
<name>A0ABM6T481_9ACTN</name>
<evidence type="ECO:0000256" key="1">
    <source>
        <dbReference type="SAM" id="MobiDB-lite"/>
    </source>
</evidence>
<keyword evidence="3" id="KW-0614">Plasmid</keyword>
<organism evidence="3 4">
    <name type="scientific">Streptomyces dengpaensis</name>
    <dbReference type="NCBI Taxonomy" id="2049881"/>
    <lineage>
        <taxon>Bacteria</taxon>
        <taxon>Bacillati</taxon>
        <taxon>Actinomycetota</taxon>
        <taxon>Actinomycetes</taxon>
        <taxon>Kitasatosporales</taxon>
        <taxon>Streptomycetaceae</taxon>
        <taxon>Streptomyces</taxon>
    </lineage>
</organism>
<dbReference type="NCBIfam" id="TIGR01764">
    <property type="entry name" value="excise"/>
    <property type="match status" value="1"/>
</dbReference>
<dbReference type="Pfam" id="PF12728">
    <property type="entry name" value="HTH_17"/>
    <property type="match status" value="1"/>
</dbReference>
<evidence type="ECO:0000313" key="4">
    <source>
        <dbReference type="Proteomes" id="UP000238413"/>
    </source>
</evidence>
<dbReference type="InterPro" id="IPR010093">
    <property type="entry name" value="SinI_DNA-bd"/>
</dbReference>
<geneLocation type="plasmid" evidence="3 4">
    <name>unnamed2</name>
</geneLocation>
<feature type="compositionally biased region" description="Low complexity" evidence="1">
    <location>
        <begin position="11"/>
        <end position="30"/>
    </location>
</feature>
<dbReference type="InterPro" id="IPR041657">
    <property type="entry name" value="HTH_17"/>
</dbReference>
<dbReference type="EMBL" id="CP026654">
    <property type="protein sequence ID" value="AVH61882.1"/>
    <property type="molecule type" value="Genomic_DNA"/>
</dbReference>
<feature type="domain" description="Helix-turn-helix" evidence="2">
    <location>
        <begin position="40"/>
        <end position="87"/>
    </location>
</feature>
<protein>
    <submittedName>
        <fullName evidence="3">Excisionase</fullName>
    </submittedName>
</protein>
<feature type="region of interest" description="Disordered" evidence="1">
    <location>
        <begin position="1"/>
        <end position="39"/>
    </location>
</feature>
<keyword evidence="4" id="KW-1185">Reference proteome</keyword>
<accession>A0ABM6T481</accession>
<sequence length="94" mass="10087">MGTDGSPGPQPQANAQQPAPAARQEPAQPDAPQPRHGGRLLTVAEVAVIMRSSKLAVYRLVHNGHLPAVRVGRALRVPEEAVHEYLRDSLRSVS</sequence>
<gene>
    <name evidence="3" type="ORF">C4B68_40640</name>
</gene>
<dbReference type="Proteomes" id="UP000238413">
    <property type="component" value="Plasmid unnamed2"/>
</dbReference>